<evidence type="ECO:0000256" key="6">
    <source>
        <dbReference type="ARBA" id="ARBA00022737"/>
    </source>
</evidence>
<evidence type="ECO:0000256" key="16">
    <source>
        <dbReference type="PROSITE-ProRule" id="PRU01052"/>
    </source>
</evidence>
<feature type="transmembrane region" description="Helical" evidence="19">
    <location>
        <begin position="2837"/>
        <end position="2859"/>
    </location>
</feature>
<keyword evidence="4" id="KW-0107">Calcium channel</keyword>
<evidence type="ECO:0000256" key="11">
    <source>
        <dbReference type="ARBA" id="ARBA00023065"/>
    </source>
</evidence>
<feature type="region of interest" description="Disordered" evidence="18">
    <location>
        <begin position="1715"/>
        <end position="1736"/>
    </location>
</feature>
<feature type="compositionally biased region" description="Low complexity" evidence="18">
    <location>
        <begin position="3201"/>
        <end position="3213"/>
    </location>
</feature>
<evidence type="ECO:0000256" key="9">
    <source>
        <dbReference type="ARBA" id="ARBA00022882"/>
    </source>
</evidence>
<dbReference type="Gene3D" id="1.10.287.70">
    <property type="match status" value="4"/>
</dbReference>
<keyword evidence="22" id="KW-1185">Reference proteome</keyword>
<feature type="region of interest" description="Disordered" evidence="18">
    <location>
        <begin position="3270"/>
        <end position="3298"/>
    </location>
</feature>
<feature type="transmembrane region" description="Helical" evidence="19">
    <location>
        <begin position="690"/>
        <end position="718"/>
    </location>
</feature>
<evidence type="ECO:0000313" key="21">
    <source>
        <dbReference type="EMBL" id="KRX06774.1"/>
    </source>
</evidence>
<feature type="compositionally biased region" description="Low complexity" evidence="18">
    <location>
        <begin position="3340"/>
        <end position="3411"/>
    </location>
</feature>
<evidence type="ECO:0000256" key="17">
    <source>
        <dbReference type="SAM" id="Coils"/>
    </source>
</evidence>
<dbReference type="GO" id="GO:0008331">
    <property type="term" value="F:high voltage-gated calcium channel activity"/>
    <property type="evidence" value="ECO:0007669"/>
    <property type="project" value="TreeGrafter"/>
</dbReference>
<comment type="subcellular location">
    <subcellularLocation>
        <location evidence="1">Membrane</location>
        <topology evidence="1">Multi-pass membrane protein</topology>
    </subcellularLocation>
</comment>
<dbReference type="Gene3D" id="1.20.120.350">
    <property type="entry name" value="Voltage-gated potassium channels. Chain C"/>
    <property type="match status" value="4"/>
</dbReference>
<dbReference type="FunFam" id="1.20.120.350:FF:000009">
    <property type="entry name" value="Voltage-dependent T-type calcium channel subunit alpha"/>
    <property type="match status" value="1"/>
</dbReference>
<evidence type="ECO:0000256" key="19">
    <source>
        <dbReference type="SAM" id="Phobius"/>
    </source>
</evidence>
<feature type="region of interest" description="Disordered" evidence="18">
    <location>
        <begin position="3480"/>
        <end position="3518"/>
    </location>
</feature>
<feature type="region of interest" description="Disordered" evidence="18">
    <location>
        <begin position="3336"/>
        <end position="3443"/>
    </location>
</feature>
<feature type="transmembrane region" description="Helical" evidence="19">
    <location>
        <begin position="825"/>
        <end position="847"/>
    </location>
</feature>
<keyword evidence="10 19" id="KW-1133">Transmembrane helix</keyword>
<evidence type="ECO:0000256" key="14">
    <source>
        <dbReference type="ARBA" id="ARBA00023180"/>
    </source>
</evidence>
<dbReference type="GO" id="GO:0005891">
    <property type="term" value="C:voltage-gated calcium channel complex"/>
    <property type="evidence" value="ECO:0007669"/>
    <property type="project" value="TreeGrafter"/>
</dbReference>
<dbReference type="PROSITE" id="PS51715">
    <property type="entry name" value="G_GB1_RHD3"/>
    <property type="match status" value="1"/>
</dbReference>
<evidence type="ECO:0000256" key="12">
    <source>
        <dbReference type="ARBA" id="ARBA00023134"/>
    </source>
</evidence>
<dbReference type="InterPro" id="IPR030386">
    <property type="entry name" value="G_GB1_RHD3_dom"/>
</dbReference>
<feature type="compositionally biased region" description="Basic residues" evidence="18">
    <location>
        <begin position="1211"/>
        <end position="1222"/>
    </location>
</feature>
<evidence type="ECO:0000256" key="7">
    <source>
        <dbReference type="ARBA" id="ARBA00022741"/>
    </source>
</evidence>
<keyword evidence="6" id="KW-0677">Repeat</keyword>
<dbReference type="InterPro" id="IPR027417">
    <property type="entry name" value="P-loop_NTPase"/>
</dbReference>
<feature type="compositionally biased region" description="Polar residues" evidence="18">
    <location>
        <begin position="3164"/>
        <end position="3177"/>
    </location>
</feature>
<proteinExistence type="inferred from homology"/>
<evidence type="ECO:0000259" key="20">
    <source>
        <dbReference type="PROSITE" id="PS51715"/>
    </source>
</evidence>
<dbReference type="SUPFAM" id="SSF81324">
    <property type="entry name" value="Voltage-gated potassium channels"/>
    <property type="match status" value="4"/>
</dbReference>
<feature type="region of interest" description="Disordered" evidence="18">
    <location>
        <begin position="3164"/>
        <end position="3226"/>
    </location>
</feature>
<dbReference type="Pfam" id="PF00520">
    <property type="entry name" value="Ion_trans"/>
    <property type="match status" value="4"/>
</dbReference>
<comment type="caution">
    <text evidence="21">The sequence shown here is derived from an EMBL/GenBank/DDBJ whole genome shotgun (WGS) entry which is preliminary data.</text>
</comment>
<evidence type="ECO:0000256" key="10">
    <source>
        <dbReference type="ARBA" id="ARBA00022989"/>
    </source>
</evidence>
<evidence type="ECO:0000256" key="4">
    <source>
        <dbReference type="ARBA" id="ARBA00022673"/>
    </source>
</evidence>
<feature type="compositionally biased region" description="Low complexity" evidence="18">
    <location>
        <begin position="1378"/>
        <end position="1390"/>
    </location>
</feature>
<keyword evidence="17" id="KW-0175">Coiled coil</keyword>
<feature type="transmembrane region" description="Helical" evidence="19">
    <location>
        <begin position="2772"/>
        <end position="2793"/>
    </location>
</feature>
<dbReference type="PANTHER" id="PTHR45628">
    <property type="entry name" value="VOLTAGE-DEPENDENT CALCIUM CHANNEL TYPE A SUBUNIT ALPHA-1"/>
    <property type="match status" value="1"/>
</dbReference>
<feature type="compositionally biased region" description="Polar residues" evidence="18">
    <location>
        <begin position="1263"/>
        <end position="1272"/>
    </location>
</feature>
<feature type="region of interest" description="Disordered" evidence="18">
    <location>
        <begin position="1649"/>
        <end position="1678"/>
    </location>
</feature>
<sequence>MAEEQKQEQQSEQNTLCEQLHLINDDAELQDGIDQFIIDKKLSEYKKHYNIVSVIGSQSSGKSTLLNQVFGTEFQVMDRKKARTQTTKGIYAARDKEAPLIVLDIEGTDSVQRWDDRQFYSKSTGIFALALSQVLVINIWTNMVGNYEGSQLGIIKSIFEMNIKLFSVDQTKNIVFILRDFHESENFDHIKESIQSSLDKIWSEISKPANLQAQSPNELFHIEYMPMPSLIYQKNEFEEEAKKLRERFTNPENEKYYFKDFEYEKNLPIEALSDFIKNIWGTIKENKDINLPNEKEIVAQIRCEAIKKEALQLVEPIIQKLQESIKEKPSMTFKQTACEALETALNYFNKNADYLPKIVEEKKDELEKEIKNQLYSLYIIQMSQVKNQLVHELDDKLQRIPNFGTEKTLEYLYQIKVSAQEQIKTYIENSVIQKGEWDSIKQFKDFQLTIDQTLEGKMTQVIHKELNTELENSIVSRLSGFDINFWELLQQDYEKLETQIQERYVPLMKFNQAKQRNKISQINNELYDILNQKLSEKLRHTTDYMNKKFNKLFKYTENGIIENWKGKEDSYIENKFTDSKQKIFKILDNLKFNKIQKQEFVETFQNSLITEKSNKSSKVEEESTQDKRVLLEVEIIKIKEDFNAYCDEQLQSAMRLKNQTDLLGIPKFFWAILIFFAYDDIFRMLSNPFLLTPLLIIMGGVGIAFATANCITMAFYNTTEQISQSVWENIFLSFYTLEIVLKILGMGLIMPKNSFLREGMNIMDLFIVVSAYFSLLFQDKDKKLSLVSLRVIRVLRPLRTINRINNLKTIIKTLFSAIGFLKDSFIFILFFFILMAITCLHVFMGYLMNRCFIAETGEILYLDYDVIPYCSSNKSCYEFEAYFDSTLYNENSIICGKMVGNPNYGYTNFDSFQASIFQIFQIITLEGWSSIVNALMKTTSPFIIIFFIFVIVIGAFLLMNLTLAIIKVKYTEAHDQEVQESLQKKKNNELQQELQFNQLIKASSESDSSLNSYNSCDSDHFKEQEENSLFQQISLQNLNDADQMQEMKISTLDDNYYPGHQLYQYNIKDLRKSGIWPKRISRFKQKNNTTLYQYKVFGKQSSKIQKNRINDPRIKHIKKYTSQTTEPNNIPKIPKKSFEQLQKQHQIQKIQQQKRHFQQIQQLPMVNSQVQKRENHLQISSPKMQKKKNAFQTVISEQLLQPVDSNEQRSKTPRNQRKKQHIIKNNSQMQQSSNNLNMSMSLQNLLLLNSISQNQNMNHKLQDSSNSKQTSQRIRRLKKNQKKRESRDKMDSVPSDSKIKSSKLFQNQKKYSNILQIITKATDNFDQENNLLRQTHDKFKQRKSVIQQFLAQSDKNRFFQSQLKDKIKNNKLQNLGISNRSSQKSQNQSNTMFSSKYMNSNQNTNPKRRITSKYILNNVTQKKSIQLNQSDLMKNLNKFYQENEKKFFPQKEEEDKNIKESEIQKQIAMQEIQAQLEIFELNQNLEEAYLYQLQQFHKVRQESISANPLDSQQNNKKVEINQSTQNFPQSPVADSQRPLAGDYVQVDINPSTKIEQKLNNIEKNPLSPNKQPIYITNQRKQNKQQKESNVVEQIAKGLNQNILNYYQQNIDNWDYIIMQYEFFGKIVNNKEFHRINQQYKQQEKIKKKQKLLKSQNKGVEQEKPVQQENEIKTSNQINQKQTEHQIFNSLDQPDIKIHQNFIVYKVQQEQVPNPLQQNQDQNQKQNQNQNQNQNQKQYNSLKQFQQIKQNSQIKIEKIQQEKKLESPQKQNSNSNSPSSRKQVYHKTFFSSQKSQSSLNETNNLDYIIEDNFSKSNAHLKQNDTIKNKLKHLSNIMGKYFHNKGQDLEKKKDKQKQINFTPQQSFSLVRQLYEQNQKEKKSEQTNQVQDFNSSDYDFQKLYKIQQNKDFINREKLLSTVWSGEEVLNIKLNEKVKQLNEKDIKTFNQIMNSLNYDRDSYNIWLLGFEGYLYLFRKMLRQLSQNQLYNNINLICTFSNTFVLATDNLVDGHTQEVMYTLNKIFICISALDKIIRLTGYGFQEFVKDHLNNFDTVIIILSVVELFLLSNESSAISGFRSVRLFRIMRVLRLSKIFKKFQYMSVIIDTMLDLIQGFLYILFLTIIFIFIYTILGMEFFGDTQYNDDQFIRQNWHNFGAAFNSAFQIMTGECWYEQYFNMQNSSASKIAINALIIDGYSNQQIREQITEIEEQNSFLFKESSQLQKAQISNNGASTLAIKKISNSDLNTQQAIKPQDQQLYAQESPSFYKKQQIVPYQQNLSPVLQKQQSKHFPLKNQNTFLNKLIDNKYSKDQIIAQKSGPQKISQFRYNQQSPQETPSQEIYYSDFDDVLFNLKLSQLNLAPKDLEKIKCKKSYFLFSKQNKLRKLAYKTVKNKYFDYFILFVIFLNSILLVLDTYDLKYKNDAINYLITAIFTLEFLLKSVSFGFVMDQNSYLRDSWSVLDFFIVLTSYIDIFFSSEETNLGIFQILRIFRALRPLRFITHNIQLRIVVTALFESIIGILTIIMVLILVWLMFGVLGVNLMKLKTNYCYFKINSEYYNKFSIYEINEQECKNLNGYWKPYFLNFDNIFEAFKTLFVLSSFDGWPNYIYRFMDGSTEGPVRDSNQYVIIYFFSFLMIGSVFFVKLFIGVMFLNYQIAEKKAKNKDLSEEQISWIQVQRLITNAQLNYKVNRLPNNDIQLFNYHLTRNKYFDIFIYLCIIGNIIVISLYTESMNSTKTTVLETFNHIFTVIFALEALLKIIGLGFRQYIYDGWNLFDFIIVILSIGDIILTQLTGIKTNTLLMIPKIFRALRVLRLIRLIKTQEGLKQLITTFFQCIPSLFNIAMLIALIFFIYSIIGVYLFQDIKQGVIISDFNNFSTFLSSFYLLFQCGTGNQWFKLMEDTSKVAPYCVEGIDCGSKFSIVFFISYVIFVQFVMLNLFYLILVNDLENNYLSSDNPLTNFKIFEQNFQHLWVTYAKKKYLGIKMKERAAIEFYLNLQSPLGLDLKEEMQQFKNSFETGAYNIGIVKDEEIKQLTQEFEVKLRFQSAKQLSQMSLISDSQGFVYYNDFLYFIFKKLMHQKNTILNEKGKKIVKKAELSTLHKLKKLREDKQSKTDTFNPIKQMLYAQLAYKTWVKYAIKKEEKRLLTLQKKIQLQALYAIGEISTSQEENDSGENSQEEFLQKQKEGSNNSQSDQQNLTSFYNSSSSSSSSDSNSLQSAEFSPQSQKNKIKIQINKSELNQNLKPLQDKKSEKSSIEYISQYSSEDINYESKMKQNTKKTQSQDKKRNSHNQTNQVLEINTARSIPISDNNLNVNVRKIDRKIKKPNNENFFVTNNSKKYSQQQQKQQQQFLNTKNSPQSSQLFSQQQNQQFNDSNSDSNNQIQIFNTNSFNNYNNNQNNNSNYNNQNNNNQNIKKQSDFSLKNHDQNLSPTFNPIQNDKIPQQSKIDSQLDLLFSDVRKRDSIYISSQNQSRNQNLNLNLNQQQQSAKTRKTSSNSAQSQKNSEEKNNKLKILVCSPQKKKQKLKKQQILAKFPFNLEDLNSQNSHSFSNNPQEDPQFKNKSQISDENLEIQVQKQQQQFQQQLEQFQTGSQSQIQSYSEEVEGEEGEDYDRFSSQSQNLSQQNQIQQNQIQIQSQNLNLPYTANNLLQMPEIAEEQLMNYSELTKTDLLQSSQVSMQNSLFRRNSKNANKFQIHDKLRSGSIFAKFVVKSAKSLKQEKYWINNLNSRKPR</sequence>
<evidence type="ECO:0000256" key="3">
    <source>
        <dbReference type="ARBA" id="ARBA00022568"/>
    </source>
</evidence>
<feature type="compositionally biased region" description="Polar residues" evidence="18">
    <location>
        <begin position="1391"/>
        <end position="1405"/>
    </location>
</feature>
<feature type="domain" description="GB1/RHD3-type G" evidence="20">
    <location>
        <begin position="46"/>
        <end position="262"/>
    </location>
</feature>
<evidence type="ECO:0000256" key="15">
    <source>
        <dbReference type="ARBA" id="ARBA00023303"/>
    </source>
</evidence>
<evidence type="ECO:0000256" key="18">
    <source>
        <dbReference type="SAM" id="MobiDB-lite"/>
    </source>
</evidence>
<dbReference type="GO" id="GO:0098703">
    <property type="term" value="P:calcium ion import across plasma membrane"/>
    <property type="evidence" value="ECO:0007669"/>
    <property type="project" value="TreeGrafter"/>
</dbReference>
<keyword evidence="14" id="KW-0325">Glycoprotein</keyword>
<comment type="similarity">
    <text evidence="16">Belongs to the TRAFAC class dynamin-like GTPase superfamily. GB1/RHD3 GTPase family.</text>
</comment>
<feature type="compositionally biased region" description="Low complexity" evidence="18">
    <location>
        <begin position="1767"/>
        <end position="1783"/>
    </location>
</feature>
<feature type="transmembrane region" description="Helical" evidence="19">
    <location>
        <begin position="762"/>
        <end position="778"/>
    </location>
</feature>
<keyword evidence="3" id="KW-0109">Calcium transport</keyword>
<feature type="region of interest" description="Disordered" evidence="18">
    <location>
        <begin position="1760"/>
        <end position="1783"/>
    </location>
</feature>
<dbReference type="InterPro" id="IPR027359">
    <property type="entry name" value="Volt_channel_dom_sf"/>
</dbReference>
<keyword evidence="12" id="KW-0342">GTP-binding</keyword>
<protein>
    <submittedName>
        <fullName evidence="21">p-loop containing nucleoside triphosphate hydrolase</fullName>
    </submittedName>
</protein>
<feature type="compositionally biased region" description="Acidic residues" evidence="18">
    <location>
        <begin position="3599"/>
        <end position="3608"/>
    </location>
</feature>
<dbReference type="PANTHER" id="PTHR45628:SF7">
    <property type="entry name" value="VOLTAGE-DEPENDENT CALCIUM CHANNEL TYPE A SUBUNIT ALPHA-1"/>
    <property type="match status" value="1"/>
</dbReference>
<feature type="region of interest" description="Disordered" evidence="18">
    <location>
        <begin position="3590"/>
        <end position="3617"/>
    </location>
</feature>
<feature type="region of interest" description="Disordered" evidence="18">
    <location>
        <begin position="1201"/>
        <end position="1224"/>
    </location>
</feature>
<organism evidence="21 22">
    <name type="scientific">Pseudocohnilembus persalinus</name>
    <name type="common">Ciliate</name>
    <dbReference type="NCBI Taxonomy" id="266149"/>
    <lineage>
        <taxon>Eukaryota</taxon>
        <taxon>Sar</taxon>
        <taxon>Alveolata</taxon>
        <taxon>Ciliophora</taxon>
        <taxon>Intramacronucleata</taxon>
        <taxon>Oligohymenophorea</taxon>
        <taxon>Scuticociliatia</taxon>
        <taxon>Philasterida</taxon>
        <taxon>Pseudocohnilembidae</taxon>
        <taxon>Pseudocohnilembus</taxon>
    </lineage>
</organism>
<dbReference type="InParanoid" id="A0A0V0QX41"/>
<feature type="compositionally biased region" description="Basic and acidic residues" evidence="18">
    <location>
        <begin position="3414"/>
        <end position="3424"/>
    </location>
</feature>
<evidence type="ECO:0000256" key="2">
    <source>
        <dbReference type="ARBA" id="ARBA00022448"/>
    </source>
</evidence>
<keyword evidence="11" id="KW-0406">Ion transport</keyword>
<feature type="region of interest" description="Disordered" evidence="18">
    <location>
        <begin position="1258"/>
        <end position="1304"/>
    </location>
</feature>
<feature type="transmembrane region" description="Helical" evidence="19">
    <location>
        <begin position="2510"/>
        <end position="2532"/>
    </location>
</feature>
<feature type="region of interest" description="Disordered" evidence="18">
    <location>
        <begin position="1373"/>
        <end position="1409"/>
    </location>
</feature>
<dbReference type="GO" id="GO:0016787">
    <property type="term" value="F:hydrolase activity"/>
    <property type="evidence" value="ECO:0007669"/>
    <property type="project" value="UniProtKB-KW"/>
</dbReference>
<gene>
    <name evidence="21" type="ORF">PPERSA_09176</name>
</gene>
<feature type="compositionally biased region" description="Polar residues" evidence="18">
    <location>
        <begin position="3288"/>
        <end position="3298"/>
    </location>
</feature>
<feature type="region of interest" description="Disordered" evidence="18">
    <location>
        <begin position="1171"/>
        <end position="1190"/>
    </location>
</feature>
<evidence type="ECO:0000256" key="5">
    <source>
        <dbReference type="ARBA" id="ARBA00022692"/>
    </source>
</evidence>
<keyword evidence="8" id="KW-0106">Calcium</keyword>
<dbReference type="GO" id="GO:0005525">
    <property type="term" value="F:GTP binding"/>
    <property type="evidence" value="ECO:0007669"/>
    <property type="project" value="UniProtKB-KW"/>
</dbReference>
<dbReference type="OrthoDB" id="1597724at2759"/>
<dbReference type="FunFam" id="1.10.287.70:FF:000117">
    <property type="entry name" value="Voltage-gated Ca2+ channel, alpha subunit"/>
    <property type="match status" value="1"/>
</dbReference>
<evidence type="ECO:0000256" key="1">
    <source>
        <dbReference type="ARBA" id="ARBA00004141"/>
    </source>
</evidence>
<reference evidence="21 22" key="1">
    <citation type="journal article" date="2015" name="Sci. Rep.">
        <title>Genome of the facultative scuticociliatosis pathogen Pseudocohnilembus persalinus provides insight into its virulence through horizontal gene transfer.</title>
        <authorList>
            <person name="Xiong J."/>
            <person name="Wang G."/>
            <person name="Cheng J."/>
            <person name="Tian M."/>
            <person name="Pan X."/>
            <person name="Warren A."/>
            <person name="Jiang C."/>
            <person name="Yuan D."/>
            <person name="Miao W."/>
        </authorList>
    </citation>
    <scope>NUCLEOTIDE SEQUENCE [LARGE SCALE GENOMIC DNA]</scope>
    <source>
        <strain evidence="21">36N120E</strain>
    </source>
</reference>
<feature type="compositionally biased region" description="Polar residues" evidence="18">
    <location>
        <begin position="3425"/>
        <end position="3443"/>
    </location>
</feature>
<dbReference type="SUPFAM" id="SSF52540">
    <property type="entry name" value="P-loop containing nucleoside triphosphate hydrolases"/>
    <property type="match status" value="1"/>
</dbReference>
<feature type="compositionally biased region" description="Basic and acidic residues" evidence="18">
    <location>
        <begin position="1659"/>
        <end position="1671"/>
    </location>
</feature>
<dbReference type="InterPro" id="IPR005821">
    <property type="entry name" value="Ion_trans_dom"/>
</dbReference>
<feature type="transmembrane region" description="Helical" evidence="19">
    <location>
        <begin position="2109"/>
        <end position="2130"/>
    </location>
</feature>
<keyword evidence="13 19" id="KW-0472">Membrane</keyword>
<feature type="transmembrane region" description="Helical" evidence="19">
    <location>
        <begin position="2707"/>
        <end position="2726"/>
    </location>
</feature>
<keyword evidence="7" id="KW-0547">Nucleotide-binding</keyword>
<name>A0A0V0QX41_PSEPJ</name>
<dbReference type="Pfam" id="PF05879">
    <property type="entry name" value="RHD3_GTPase"/>
    <property type="match status" value="1"/>
</dbReference>
<feature type="coiled-coil region" evidence="17">
    <location>
        <begin position="227"/>
        <end position="254"/>
    </location>
</feature>
<feature type="transmembrane region" description="Helical" evidence="19">
    <location>
        <begin position="942"/>
        <end position="966"/>
    </location>
</feature>
<feature type="compositionally biased region" description="Polar residues" evidence="18">
    <location>
        <begin position="3185"/>
        <end position="3200"/>
    </location>
</feature>
<keyword evidence="9" id="KW-0851">Voltage-gated channel</keyword>
<evidence type="ECO:0000256" key="13">
    <source>
        <dbReference type="ARBA" id="ARBA00023136"/>
    </source>
</evidence>
<keyword evidence="21" id="KW-0378">Hydrolase</keyword>
<dbReference type="InterPro" id="IPR050599">
    <property type="entry name" value="VDCC_alpha-1_subunit"/>
</dbReference>
<feature type="transmembrane region" description="Helical" evidence="19">
    <location>
        <begin position="2423"/>
        <end position="2445"/>
    </location>
</feature>
<feature type="transmembrane region" description="Helical" evidence="19">
    <location>
        <begin position="730"/>
        <end position="750"/>
    </location>
</feature>
<keyword evidence="15" id="KW-0407">Ion channel</keyword>
<keyword evidence="5 19" id="KW-0812">Transmembrane</keyword>
<keyword evidence="2" id="KW-0813">Transport</keyword>
<feature type="transmembrane region" description="Helical" evidence="19">
    <location>
        <begin position="2625"/>
        <end position="2652"/>
    </location>
</feature>
<evidence type="ECO:0000256" key="8">
    <source>
        <dbReference type="ARBA" id="ARBA00022837"/>
    </source>
</evidence>
<feature type="transmembrane region" description="Helical" evidence="19">
    <location>
        <begin position="2393"/>
        <end position="2411"/>
    </location>
</feature>
<dbReference type="Proteomes" id="UP000054937">
    <property type="component" value="Unassembled WGS sequence"/>
</dbReference>
<accession>A0A0V0QX41</accession>
<feature type="compositionally biased region" description="Basic residues" evidence="18">
    <location>
        <begin position="1273"/>
        <end position="1282"/>
    </location>
</feature>
<evidence type="ECO:0000313" key="22">
    <source>
        <dbReference type="Proteomes" id="UP000054937"/>
    </source>
</evidence>
<feature type="transmembrane region" description="Helical" evidence="19">
    <location>
        <begin position="2919"/>
        <end position="2941"/>
    </location>
</feature>
<dbReference type="EMBL" id="LDAU01000092">
    <property type="protein sequence ID" value="KRX06774.1"/>
    <property type="molecule type" value="Genomic_DNA"/>
</dbReference>
<feature type="compositionally biased region" description="Polar residues" evidence="18">
    <location>
        <begin position="3491"/>
        <end position="3500"/>
    </location>
</feature>
<feature type="transmembrane region" description="Helical" evidence="19">
    <location>
        <begin position="2741"/>
        <end position="2760"/>
    </location>
</feature>
<feature type="compositionally biased region" description="Low complexity" evidence="18">
    <location>
        <begin position="1716"/>
        <end position="1736"/>
    </location>
</feature>